<keyword evidence="5" id="KW-0687">Ribonucleoprotein</keyword>
<dbReference type="InterPro" id="IPR000529">
    <property type="entry name" value="Ribosomal_bS6"/>
</dbReference>
<evidence type="ECO:0000313" key="9">
    <source>
        <dbReference type="Proteomes" id="UP000033483"/>
    </source>
</evidence>
<dbReference type="PANTHER" id="PTHR21011:SF1">
    <property type="entry name" value="SMALL RIBOSOMAL SUBUNIT PROTEIN BS6M"/>
    <property type="match status" value="1"/>
</dbReference>
<comment type="subcellular location">
    <subcellularLocation>
        <location evidence="1">Mitochondrion</location>
    </subcellularLocation>
</comment>
<name>A0A0F4ZJK3_9PEZI</name>
<dbReference type="InterPro" id="IPR014717">
    <property type="entry name" value="Transl_elong_EF1B/ribsomal_bS6"/>
</dbReference>
<comment type="function">
    <text evidence="7">Component of the mitochondrial ribosome (mitoribosome), a dedicated translation machinery responsible for the synthesis of mitochondrial genome-encoded proteins, including at least some of the essential transmembrane subunits of the mitochondrial respiratory chain. The mitoribosomes are attached to the mitochondrial inner membrane and translation products are cotranslationally integrated into the membrane.</text>
</comment>
<accession>A0A0F4ZJK3</accession>
<evidence type="ECO:0000256" key="7">
    <source>
        <dbReference type="ARBA" id="ARBA00037226"/>
    </source>
</evidence>
<keyword evidence="3" id="KW-0689">Ribosomal protein</keyword>
<reference evidence="8 9" key="1">
    <citation type="submission" date="2015-03" db="EMBL/GenBank/DDBJ databases">
        <authorList>
            <person name="Radwan O."/>
            <person name="Al-Naeli F.A."/>
            <person name="Rendon G.A."/>
            <person name="Fields C."/>
        </authorList>
    </citation>
    <scope>NUCLEOTIDE SEQUENCE [LARGE SCALE GENOMIC DNA]</scope>
    <source>
        <strain evidence="8">CR-DP1</strain>
    </source>
</reference>
<dbReference type="FunFam" id="3.30.70.60:FF:000007">
    <property type="entry name" value="37S ribosomal protein Mrp17"/>
    <property type="match status" value="1"/>
</dbReference>
<organism evidence="8 9">
    <name type="scientific">Thielaviopsis punctulata</name>
    <dbReference type="NCBI Taxonomy" id="72032"/>
    <lineage>
        <taxon>Eukaryota</taxon>
        <taxon>Fungi</taxon>
        <taxon>Dikarya</taxon>
        <taxon>Ascomycota</taxon>
        <taxon>Pezizomycotina</taxon>
        <taxon>Sordariomycetes</taxon>
        <taxon>Hypocreomycetidae</taxon>
        <taxon>Microascales</taxon>
        <taxon>Ceratocystidaceae</taxon>
        <taxon>Thielaviopsis</taxon>
    </lineage>
</organism>
<dbReference type="GO" id="GO:0005763">
    <property type="term" value="C:mitochondrial small ribosomal subunit"/>
    <property type="evidence" value="ECO:0007669"/>
    <property type="project" value="TreeGrafter"/>
</dbReference>
<evidence type="ECO:0000256" key="2">
    <source>
        <dbReference type="ARBA" id="ARBA00009512"/>
    </source>
</evidence>
<dbReference type="Gene3D" id="3.30.70.60">
    <property type="match status" value="1"/>
</dbReference>
<dbReference type="Proteomes" id="UP000033483">
    <property type="component" value="Unassembled WGS sequence"/>
</dbReference>
<dbReference type="NCBIfam" id="TIGR00166">
    <property type="entry name" value="S6"/>
    <property type="match status" value="1"/>
</dbReference>
<comment type="similarity">
    <text evidence="2">Belongs to the bacterial ribosomal protein bS6 family.</text>
</comment>
<dbReference type="GO" id="GO:0070181">
    <property type="term" value="F:small ribosomal subunit rRNA binding"/>
    <property type="evidence" value="ECO:0007669"/>
    <property type="project" value="TreeGrafter"/>
</dbReference>
<evidence type="ECO:0000256" key="6">
    <source>
        <dbReference type="ARBA" id="ARBA00035170"/>
    </source>
</evidence>
<evidence type="ECO:0000256" key="4">
    <source>
        <dbReference type="ARBA" id="ARBA00023128"/>
    </source>
</evidence>
<proteinExistence type="inferred from homology"/>
<dbReference type="InterPro" id="IPR035980">
    <property type="entry name" value="Ribosomal_bS6_sf"/>
</dbReference>
<gene>
    <name evidence="8" type="ORF">TD95_003867</name>
</gene>
<sequence length="117" mass="13093">MLYEMIGIVRPGKIAEVKEIALAVGQIILNGGGVVRSIANWGVYDLPNPIVRHQIQHRQGHYFVMRYDASTGVHEEIRSNMRLDPRVVRTGHVKLGDGKLSSLVKYGPVYWKNGSNV</sequence>
<dbReference type="SUPFAM" id="SSF54995">
    <property type="entry name" value="Ribosomal protein S6"/>
    <property type="match status" value="1"/>
</dbReference>
<dbReference type="PANTHER" id="PTHR21011">
    <property type="entry name" value="MITOCHONDRIAL 28S RIBOSOMAL PROTEIN S6"/>
    <property type="match status" value="1"/>
</dbReference>
<dbReference type="GO" id="GO:0003735">
    <property type="term" value="F:structural constituent of ribosome"/>
    <property type="evidence" value="ECO:0007669"/>
    <property type="project" value="InterPro"/>
</dbReference>
<protein>
    <recommendedName>
        <fullName evidence="6">Small ribosomal subunit protein bS6m</fullName>
    </recommendedName>
</protein>
<evidence type="ECO:0000256" key="5">
    <source>
        <dbReference type="ARBA" id="ARBA00023274"/>
    </source>
</evidence>
<dbReference type="AlphaFoldDB" id="A0A0F4ZJK3"/>
<comment type="caution">
    <text evidence="8">The sequence shown here is derived from an EMBL/GenBank/DDBJ whole genome shotgun (WGS) entry which is preliminary data.</text>
</comment>
<dbReference type="EMBL" id="LAEV01000445">
    <property type="protein sequence ID" value="KKA30281.1"/>
    <property type="molecule type" value="Genomic_DNA"/>
</dbReference>
<dbReference type="OrthoDB" id="10259681at2759"/>
<evidence type="ECO:0000256" key="3">
    <source>
        <dbReference type="ARBA" id="ARBA00022980"/>
    </source>
</evidence>
<keyword evidence="4" id="KW-0496">Mitochondrion</keyword>
<keyword evidence="9" id="KW-1185">Reference proteome</keyword>
<dbReference type="Pfam" id="PF01250">
    <property type="entry name" value="Ribosomal_S6"/>
    <property type="match status" value="1"/>
</dbReference>
<dbReference type="CDD" id="cd15465">
    <property type="entry name" value="bS6_mito"/>
    <property type="match status" value="1"/>
</dbReference>
<dbReference type="GO" id="GO:0006412">
    <property type="term" value="P:translation"/>
    <property type="evidence" value="ECO:0007669"/>
    <property type="project" value="InterPro"/>
</dbReference>
<evidence type="ECO:0000256" key="1">
    <source>
        <dbReference type="ARBA" id="ARBA00004173"/>
    </source>
</evidence>
<evidence type="ECO:0000313" key="8">
    <source>
        <dbReference type="EMBL" id="KKA30281.1"/>
    </source>
</evidence>